<dbReference type="Gene3D" id="1.25.40.10">
    <property type="entry name" value="Tetratricopeptide repeat domain"/>
    <property type="match status" value="2"/>
</dbReference>
<dbReference type="GO" id="GO:0004169">
    <property type="term" value="F:dolichyl-phosphate-mannose-protein mannosyltransferase activity"/>
    <property type="evidence" value="ECO:0007669"/>
    <property type="project" value="UniProtKB-EC"/>
</dbReference>
<feature type="transmembrane region" description="Helical" evidence="14">
    <location>
        <begin position="57"/>
        <end position="78"/>
    </location>
</feature>
<evidence type="ECO:0000256" key="3">
    <source>
        <dbReference type="ARBA" id="ARBA00004922"/>
    </source>
</evidence>
<evidence type="ECO:0000256" key="11">
    <source>
        <dbReference type="ARBA" id="ARBA00022989"/>
    </source>
</evidence>
<dbReference type="UniPathway" id="UPA00378"/>
<evidence type="ECO:0000313" key="17">
    <source>
        <dbReference type="Proteomes" id="UP000597762"/>
    </source>
</evidence>
<keyword evidence="7 14" id="KW-0812">Transmembrane</keyword>
<evidence type="ECO:0000256" key="5">
    <source>
        <dbReference type="ARBA" id="ARBA00012839"/>
    </source>
</evidence>
<keyword evidence="17" id="KW-1185">Reference proteome</keyword>
<feature type="domain" description="DUF1736" evidence="15">
    <location>
        <begin position="218"/>
        <end position="290"/>
    </location>
</feature>
<feature type="repeat" description="TPR" evidence="13">
    <location>
        <begin position="469"/>
        <end position="502"/>
    </location>
</feature>
<keyword evidence="12 14" id="KW-0472">Membrane</keyword>
<dbReference type="AlphaFoldDB" id="A0A812BAD3"/>
<keyword evidence="11 14" id="KW-1133">Transmembrane helix</keyword>
<dbReference type="InterPro" id="IPR052943">
    <property type="entry name" value="TMTC_O-mannosyl-trnsfr"/>
</dbReference>
<dbReference type="OrthoDB" id="19588at2759"/>
<evidence type="ECO:0000256" key="4">
    <source>
        <dbReference type="ARBA" id="ARBA00007882"/>
    </source>
</evidence>
<dbReference type="PANTHER" id="PTHR44809:SF1">
    <property type="entry name" value="PROTEIN O-MANNOSYL-TRANSFERASE TMTC1"/>
    <property type="match status" value="1"/>
</dbReference>
<dbReference type="EMBL" id="CAHIKZ030000563">
    <property type="protein sequence ID" value="CAE1226694.1"/>
    <property type="molecule type" value="Genomic_DNA"/>
</dbReference>
<evidence type="ECO:0000256" key="7">
    <source>
        <dbReference type="ARBA" id="ARBA00022692"/>
    </source>
</evidence>
<dbReference type="Pfam" id="PF12895">
    <property type="entry name" value="ANAPC3"/>
    <property type="match status" value="1"/>
</dbReference>
<dbReference type="GO" id="GO:0016020">
    <property type="term" value="C:membrane"/>
    <property type="evidence" value="ECO:0007669"/>
    <property type="project" value="UniProtKB-SubCell"/>
</dbReference>
<dbReference type="Pfam" id="PF08409">
    <property type="entry name" value="TMTC_DUF1736"/>
    <property type="match status" value="1"/>
</dbReference>
<dbReference type="InterPro" id="IPR011990">
    <property type="entry name" value="TPR-like_helical_dom_sf"/>
</dbReference>
<dbReference type="GO" id="GO:0005783">
    <property type="term" value="C:endoplasmic reticulum"/>
    <property type="evidence" value="ECO:0007669"/>
    <property type="project" value="UniProtKB-SubCell"/>
</dbReference>
<name>A0A812BAD3_ACAPH</name>
<protein>
    <recommendedName>
        <fullName evidence="5">dolichyl-phosphate-mannose--protein mannosyltransferase</fullName>
        <ecNumber evidence="5">2.4.1.109</ecNumber>
    </recommendedName>
</protein>
<evidence type="ECO:0000259" key="15">
    <source>
        <dbReference type="Pfam" id="PF08409"/>
    </source>
</evidence>
<dbReference type="Pfam" id="PF13431">
    <property type="entry name" value="TPR_17"/>
    <property type="match status" value="1"/>
</dbReference>
<feature type="transmembrane region" description="Helical" evidence="14">
    <location>
        <begin position="242"/>
        <end position="261"/>
    </location>
</feature>
<dbReference type="InterPro" id="IPR006597">
    <property type="entry name" value="Sel1-like"/>
</dbReference>
<comment type="similarity">
    <text evidence="4">Belongs to the TMTC family.</text>
</comment>
<evidence type="ECO:0000256" key="9">
    <source>
        <dbReference type="ARBA" id="ARBA00022803"/>
    </source>
</evidence>
<feature type="transmembrane region" description="Helical" evidence="14">
    <location>
        <begin position="335"/>
        <end position="352"/>
    </location>
</feature>
<keyword evidence="10" id="KW-0256">Endoplasmic reticulum</keyword>
<evidence type="ECO:0000256" key="13">
    <source>
        <dbReference type="PROSITE-ProRule" id="PRU00339"/>
    </source>
</evidence>
<evidence type="ECO:0000313" key="16">
    <source>
        <dbReference type="EMBL" id="CAE1226694.1"/>
    </source>
</evidence>
<keyword evidence="8" id="KW-0677">Repeat</keyword>
<feature type="repeat" description="TPR" evidence="13">
    <location>
        <begin position="404"/>
        <end position="437"/>
    </location>
</feature>
<dbReference type="PROSITE" id="PS50005">
    <property type="entry name" value="TPR"/>
    <property type="match status" value="4"/>
</dbReference>
<organism evidence="16 17">
    <name type="scientific">Acanthosepion pharaonis</name>
    <name type="common">Pharaoh cuttlefish</name>
    <name type="synonym">Sepia pharaonis</name>
    <dbReference type="NCBI Taxonomy" id="158019"/>
    <lineage>
        <taxon>Eukaryota</taxon>
        <taxon>Metazoa</taxon>
        <taxon>Spiralia</taxon>
        <taxon>Lophotrochozoa</taxon>
        <taxon>Mollusca</taxon>
        <taxon>Cephalopoda</taxon>
        <taxon>Coleoidea</taxon>
        <taxon>Decapodiformes</taxon>
        <taxon>Sepiida</taxon>
        <taxon>Sepiina</taxon>
        <taxon>Sepiidae</taxon>
        <taxon>Acanthosepion</taxon>
    </lineage>
</organism>
<dbReference type="PANTHER" id="PTHR44809">
    <property type="match status" value="1"/>
</dbReference>
<sequence>MFAIKGNEDVIGQKSSTAPSAMTFRESHADNTSPKSYRPLTVLTFQVNYWLGGGKPYTFHLVNCLLHLSVIHLLIYVCQRFFHLPHKSAQLVGLLFAVHPVHSEAVAGIVGRAEILAALLFLLSFIFYARNVQAEYENPECHTLQICISFILGASSMLCKETGITVLGICAVYECAIFYQRYSQLERNKISAFVRRIFKLFITIIGLLIFRMWIMVNTLPVFKEEDNPTAFAPRFITRFLTYSHLCAWNGYLLLLPIALCYDWQSSSIQLINTCSDPRNTFTVAFFLILILITIKSLQNKSDYTVLMSLAFVIIPFLPASNLFFPVGFVIAERVLYIPSIGYCILVVHGLNLLEKRFQQYSKQIWVVFLFICFVLSLKTWKQNQTWHSRESLFLSGLRAQPQNAKVHYNFANLMKDKGETDAAIYHYRKVLRSWPKHASSHNNLGILLTDKKKARYHYEKALEISPQHISALINLGALLNEEGNVEEAILLIKKAVHLSAPNAPLFLTLGNLLAQNRQMDEAQKFFEAAISMRPNYADAYNYYGSFFQQKGDIKKALEFYHKAVDQDSQHVRAMTNAARSLEHLHQYDEAEMMLLRAISVQQSPVILDQLGMLYLNRGQLNKSLNVFQQILAETHSGLNNTDIILHYAQVLAESKKMVEAKTVLLQVIKSQSSAAKFKATVLLSRMYGMQKLHKDAVDLLSNVIYTHHGSDEELTELLYERGNHQRDDEQYSEALLSYKQSLEIGKKKDGKTEFNIGTVYHLL</sequence>
<dbReference type="InterPro" id="IPR013618">
    <property type="entry name" value="TMTC_DUF1736"/>
</dbReference>
<evidence type="ECO:0000256" key="10">
    <source>
        <dbReference type="ARBA" id="ARBA00022824"/>
    </source>
</evidence>
<dbReference type="SMART" id="SM00028">
    <property type="entry name" value="TPR"/>
    <property type="match status" value="7"/>
</dbReference>
<feature type="repeat" description="TPR" evidence="13">
    <location>
        <begin position="503"/>
        <end position="536"/>
    </location>
</feature>
<evidence type="ECO:0000256" key="8">
    <source>
        <dbReference type="ARBA" id="ARBA00022737"/>
    </source>
</evidence>
<dbReference type="SMART" id="SM00671">
    <property type="entry name" value="SEL1"/>
    <property type="match status" value="3"/>
</dbReference>
<evidence type="ECO:0000256" key="14">
    <source>
        <dbReference type="SAM" id="Phobius"/>
    </source>
</evidence>
<evidence type="ECO:0000256" key="12">
    <source>
        <dbReference type="ARBA" id="ARBA00023136"/>
    </source>
</evidence>
<evidence type="ECO:0000256" key="2">
    <source>
        <dbReference type="ARBA" id="ARBA00004240"/>
    </source>
</evidence>
<keyword evidence="9 13" id="KW-0802">TPR repeat</keyword>
<comment type="pathway">
    <text evidence="3">Protein modification; protein glycosylation.</text>
</comment>
<dbReference type="Proteomes" id="UP000597762">
    <property type="component" value="Unassembled WGS sequence"/>
</dbReference>
<feature type="transmembrane region" description="Helical" evidence="14">
    <location>
        <begin position="303"/>
        <end position="323"/>
    </location>
</feature>
<comment type="caution">
    <text evidence="16">The sequence shown here is derived from an EMBL/GenBank/DDBJ whole genome shotgun (WGS) entry which is preliminary data.</text>
</comment>
<keyword evidence="16" id="KW-0328">Glycosyltransferase</keyword>
<dbReference type="SUPFAM" id="SSF48452">
    <property type="entry name" value="TPR-like"/>
    <property type="match status" value="2"/>
</dbReference>
<feature type="transmembrane region" description="Helical" evidence="14">
    <location>
        <begin position="281"/>
        <end position="297"/>
    </location>
</feature>
<evidence type="ECO:0000256" key="1">
    <source>
        <dbReference type="ARBA" id="ARBA00004141"/>
    </source>
</evidence>
<keyword evidence="6 16" id="KW-0808">Transferase</keyword>
<feature type="transmembrane region" description="Helical" evidence="14">
    <location>
        <begin position="364"/>
        <end position="380"/>
    </location>
</feature>
<reference evidence="16" key="1">
    <citation type="submission" date="2021-01" db="EMBL/GenBank/DDBJ databases">
        <authorList>
            <person name="Li R."/>
            <person name="Bekaert M."/>
        </authorList>
    </citation>
    <scope>NUCLEOTIDE SEQUENCE</scope>
    <source>
        <strain evidence="16">Farmed</strain>
    </source>
</reference>
<dbReference type="InterPro" id="IPR019734">
    <property type="entry name" value="TPR_rpt"/>
</dbReference>
<accession>A0A812BAD3</accession>
<gene>
    <name evidence="16" type="ORF">SPHA_16137</name>
</gene>
<feature type="repeat" description="TPR" evidence="13">
    <location>
        <begin position="537"/>
        <end position="570"/>
    </location>
</feature>
<feature type="transmembrane region" description="Helical" evidence="14">
    <location>
        <begin position="109"/>
        <end position="129"/>
    </location>
</feature>
<evidence type="ECO:0000256" key="6">
    <source>
        <dbReference type="ARBA" id="ARBA00022679"/>
    </source>
</evidence>
<feature type="transmembrane region" description="Helical" evidence="14">
    <location>
        <begin position="200"/>
        <end position="222"/>
    </location>
</feature>
<comment type="subcellular location">
    <subcellularLocation>
        <location evidence="2">Endoplasmic reticulum</location>
    </subcellularLocation>
    <subcellularLocation>
        <location evidence="1">Membrane</location>
        <topology evidence="1">Multi-pass membrane protein</topology>
    </subcellularLocation>
</comment>
<proteinExistence type="inferred from homology"/>
<dbReference type="EC" id="2.4.1.109" evidence="5"/>